<evidence type="ECO:0000256" key="1">
    <source>
        <dbReference type="ARBA" id="ARBA00022737"/>
    </source>
</evidence>
<feature type="signal peptide" evidence="2">
    <location>
        <begin position="1"/>
        <end position="28"/>
    </location>
</feature>
<dbReference type="EMBL" id="ABXP02000026">
    <property type="protein sequence ID" value="KKC30716.1"/>
    <property type="molecule type" value="Genomic_DNA"/>
</dbReference>
<protein>
    <submittedName>
        <fullName evidence="4">S-layer-like domain-containing protein</fullName>
    </submittedName>
</protein>
<feature type="domain" description="SLH" evidence="3">
    <location>
        <begin position="182"/>
        <end position="245"/>
    </location>
</feature>
<evidence type="ECO:0000259" key="3">
    <source>
        <dbReference type="PROSITE" id="PS51272"/>
    </source>
</evidence>
<keyword evidence="2" id="KW-0732">Signal</keyword>
<feature type="domain" description="SLH" evidence="3">
    <location>
        <begin position="42"/>
        <end position="105"/>
    </location>
</feature>
<evidence type="ECO:0000313" key="4">
    <source>
        <dbReference type="EMBL" id="KKC30716.1"/>
    </source>
</evidence>
<reference evidence="4 5" key="2">
    <citation type="journal article" date="2015" name="BMC Genomics">
        <title>Analysis of three genomes within the thermophilic bacterial species Caldanaerobacter subterraneus with a focus on carbon monoxide dehydrogenase evolution and hydrolase diversity.</title>
        <authorList>
            <person name="Sant'Anna F.H."/>
            <person name="Lebedinsky A.V."/>
            <person name="Sokolova T.G."/>
            <person name="Robb F.T."/>
            <person name="Gonzalez J.M."/>
        </authorList>
    </citation>
    <scope>NUCLEOTIDE SEQUENCE [LARGE SCALE GENOMIC DNA]</scope>
    <source>
        <strain evidence="4 5">DSM 12653</strain>
    </source>
</reference>
<evidence type="ECO:0000313" key="5">
    <source>
        <dbReference type="Proteomes" id="UP000010146"/>
    </source>
</evidence>
<name>A0A0F5PQP3_9THEO</name>
<feature type="domain" description="SLH" evidence="3">
    <location>
        <begin position="117"/>
        <end position="179"/>
    </location>
</feature>
<evidence type="ECO:0000256" key="2">
    <source>
        <dbReference type="SAM" id="SignalP"/>
    </source>
</evidence>
<reference evidence="5" key="3">
    <citation type="submission" date="2015-02" db="EMBL/GenBank/DDBJ databases">
        <title>Genome analysis of three genomes within the thermophilic hydrogenogenic bacterial species Caldanaerobacter subterraneus.</title>
        <authorList>
            <person name="Sant'Anna F.H."/>
            <person name="Lebedinsky A."/>
            <person name="Sokolova T."/>
            <person name="Robb F.T."/>
            <person name="Gonzalez J.M."/>
        </authorList>
    </citation>
    <scope>NUCLEOTIDE SEQUENCE [LARGE SCALE GENOMIC DNA]</scope>
    <source>
        <strain evidence="5">DSM 12653</strain>
    </source>
</reference>
<dbReference type="PROSITE" id="PS51272">
    <property type="entry name" value="SLH"/>
    <property type="match status" value="3"/>
</dbReference>
<sequence>MKRMKGKKFIAFLLVLIFSLPLNSSVYAQTTYYGVEYAPSIYYNMSFKDIQNSFASYDIMKMAALAVIKGGGNQKFYPKGYLKKEEALAYIIRLMGLEDQIVQTTTSSSTGMAGSMPATLPPKFKVDDWAKGVIDAALKANLLTKDELDTDFTLNATREEVAYWLAKGLGFQPLSGTDLQQVYTFRDVKDINSSYLPYVGAVVKRGIMSGYSDGKFRPKTNITREQMASVLNRVFNYSYSLMGYSVLTGTIKNILQENLVGEGAMKNTFVISSQIGQENFVVTKVRPSSNGGGHLLDFLTISNGKPVYSQAFTVGDKVRFYIKDGKVIFAEKLPQNETVVYGEIVNITPSTIALKGGYNYSNTFSYTPYTEVYINDYPASTKDLRVGQTILAYLEGGTAYRIDVNYEEYASDKIEAGSRQVTGSIISIQNSQGDLRKGGIDITLDSGDTYYISPNTPLVKGGVSASLSSLKVGDYVNLIFDDPYSDTPIKVLVDNGYYNITGVFRGTLGSVMHLSKVINLSNIEKYYQGTWQKVSDYVSYPFEKAEFYLNGLKIDESSLKNYTGRTIYITTENHFGKKYITFANIVSPFTMAYQGVATFDPYSMTLNLSDGRKVIVNEGTIVMKDGRRVPASTLKNNQVYVSFSKEDNLYANFISVIDTADIPPYYYAKGYLFYATANSVTVGDIPRRVPYYSTVTGYYEISNNQWSFVSGSKVFYVGDSTFVVDNRDKESKVIPYSELLNIRYGSSQFKDAFAYVVASGDNAVAINIMPSDNNERVSTAKVEGIEGTKVTVSEVKDWNEVEGIWNLNTSLEVVDLSKAVIVKDGRTVDVSSLKKGDFIYMIRSASRGIIVTVK</sequence>
<accession>A0A0F5PQP3</accession>
<proteinExistence type="predicted"/>
<dbReference type="Pfam" id="PF00395">
    <property type="entry name" value="SLH"/>
    <property type="match status" value="2"/>
</dbReference>
<reference evidence="4 5" key="1">
    <citation type="submission" date="2008-07" db="EMBL/GenBank/DDBJ databases">
        <authorList>
            <person name="Gonzalez J."/>
            <person name="Sokolova T."/>
            <person name="Ferriera S."/>
            <person name="Johnson J."/>
            <person name="Kravitz S."/>
            <person name="Beeson K."/>
            <person name="Sutton G."/>
            <person name="Rogers Y.-H."/>
            <person name="Friedman R."/>
            <person name="Frazier M."/>
            <person name="Venter J.C."/>
        </authorList>
    </citation>
    <scope>NUCLEOTIDE SEQUENCE [LARGE SCALE GENOMIC DNA]</scope>
    <source>
        <strain evidence="4 5">DSM 12653</strain>
    </source>
</reference>
<dbReference type="Proteomes" id="UP000010146">
    <property type="component" value="Unassembled WGS sequence"/>
</dbReference>
<gene>
    <name evidence="4" type="ORF">CDSM653_00140</name>
</gene>
<feature type="chain" id="PRO_5002494170" evidence="2">
    <location>
        <begin position="29"/>
        <end position="854"/>
    </location>
</feature>
<keyword evidence="1" id="KW-0677">Repeat</keyword>
<dbReference type="InterPro" id="IPR001119">
    <property type="entry name" value="SLH_dom"/>
</dbReference>
<comment type="caution">
    <text evidence="4">The sequence shown here is derived from an EMBL/GenBank/DDBJ whole genome shotgun (WGS) entry which is preliminary data.</text>
</comment>
<dbReference type="AlphaFoldDB" id="A0A0F5PQP3"/>
<organism evidence="4 5">
    <name type="scientific">Caldanaerobacter subterraneus subsp. pacificus DSM 12653</name>
    <dbReference type="NCBI Taxonomy" id="391606"/>
    <lineage>
        <taxon>Bacteria</taxon>
        <taxon>Bacillati</taxon>
        <taxon>Bacillota</taxon>
        <taxon>Clostridia</taxon>
        <taxon>Thermoanaerobacterales</taxon>
        <taxon>Thermoanaerobacteraceae</taxon>
        <taxon>Caldanaerobacter</taxon>
    </lineage>
</organism>